<keyword evidence="2" id="KW-0812">Transmembrane</keyword>
<dbReference type="OrthoDB" id="5846667at2759"/>
<proteinExistence type="predicted"/>
<feature type="compositionally biased region" description="Polar residues" evidence="1">
    <location>
        <begin position="38"/>
        <end position="57"/>
    </location>
</feature>
<keyword evidence="2" id="KW-1133">Transmembrane helix</keyword>
<feature type="transmembrane region" description="Helical" evidence="2">
    <location>
        <begin position="72"/>
        <end position="93"/>
    </location>
</feature>
<evidence type="ECO:0000256" key="2">
    <source>
        <dbReference type="SAM" id="Phobius"/>
    </source>
</evidence>
<name>A0A7I4YZ44_HAECO</name>
<keyword evidence="2" id="KW-0472">Membrane</keyword>
<sequence length="108" mass="11792">MSSTAFVSFLVAYAVCWSIAKGQTTKDDAAKILDGDDASSTRTTYTTAKQTEPSSGNFKPIEAFPSNIQTSFFIAAATTLCILLSCSFIIGLYEVRDRKRHMPVKTHT</sequence>
<keyword evidence="4" id="KW-1185">Reference proteome</keyword>
<evidence type="ECO:0000313" key="5">
    <source>
        <dbReference type="WBParaSite" id="HCON_00161415-00001"/>
    </source>
</evidence>
<keyword evidence="3" id="KW-0732">Signal</keyword>
<evidence type="ECO:0000313" key="4">
    <source>
        <dbReference type="Proteomes" id="UP000025227"/>
    </source>
</evidence>
<reference evidence="5" key="1">
    <citation type="submission" date="2020-12" db="UniProtKB">
        <authorList>
            <consortium name="WormBaseParasite"/>
        </authorList>
    </citation>
    <scope>IDENTIFICATION</scope>
    <source>
        <strain evidence="5">MHco3</strain>
    </source>
</reference>
<organism evidence="4 5">
    <name type="scientific">Haemonchus contortus</name>
    <name type="common">Barber pole worm</name>
    <dbReference type="NCBI Taxonomy" id="6289"/>
    <lineage>
        <taxon>Eukaryota</taxon>
        <taxon>Metazoa</taxon>
        <taxon>Ecdysozoa</taxon>
        <taxon>Nematoda</taxon>
        <taxon>Chromadorea</taxon>
        <taxon>Rhabditida</taxon>
        <taxon>Rhabditina</taxon>
        <taxon>Rhabditomorpha</taxon>
        <taxon>Strongyloidea</taxon>
        <taxon>Trichostrongylidae</taxon>
        <taxon>Haemonchus</taxon>
    </lineage>
</organism>
<dbReference type="WBParaSite" id="HCON_00161415-00001">
    <property type="protein sequence ID" value="HCON_00161415-00001"/>
    <property type="gene ID" value="HCON_00161415"/>
</dbReference>
<protein>
    <submittedName>
        <fullName evidence="5">Secreted protein</fullName>
    </submittedName>
</protein>
<evidence type="ECO:0000256" key="3">
    <source>
        <dbReference type="SAM" id="SignalP"/>
    </source>
</evidence>
<feature type="signal peptide" evidence="3">
    <location>
        <begin position="1"/>
        <end position="22"/>
    </location>
</feature>
<dbReference type="AlphaFoldDB" id="A0A7I4YZ44"/>
<dbReference type="Proteomes" id="UP000025227">
    <property type="component" value="Unplaced"/>
</dbReference>
<evidence type="ECO:0000256" key="1">
    <source>
        <dbReference type="SAM" id="MobiDB-lite"/>
    </source>
</evidence>
<feature type="region of interest" description="Disordered" evidence="1">
    <location>
        <begin position="36"/>
        <end position="57"/>
    </location>
</feature>
<accession>A0A7I4YZ44</accession>
<feature type="chain" id="PRO_5029598407" evidence="3">
    <location>
        <begin position="23"/>
        <end position="108"/>
    </location>
</feature>